<reference evidence="1" key="2">
    <citation type="submission" date="2022-01" db="EMBL/GenBank/DDBJ databases">
        <authorList>
            <person name="Yamashiro T."/>
            <person name="Shiraishi A."/>
            <person name="Satake H."/>
            <person name="Nakayama K."/>
        </authorList>
    </citation>
    <scope>NUCLEOTIDE SEQUENCE</scope>
</reference>
<reference evidence="1" key="1">
    <citation type="journal article" date="2022" name="Int. J. Mol. Sci.">
        <title>Draft Genome of Tanacetum Coccineum: Genomic Comparison of Closely Related Tanacetum-Family Plants.</title>
        <authorList>
            <person name="Yamashiro T."/>
            <person name="Shiraishi A."/>
            <person name="Nakayama K."/>
            <person name="Satake H."/>
        </authorList>
    </citation>
    <scope>NUCLEOTIDE SEQUENCE</scope>
</reference>
<gene>
    <name evidence="1" type="ORF">Tco_0923523</name>
</gene>
<protein>
    <submittedName>
        <fullName evidence="1">Uncharacterized protein</fullName>
    </submittedName>
</protein>
<dbReference type="EMBL" id="BQNB010014850">
    <property type="protein sequence ID" value="GJT33104.1"/>
    <property type="molecule type" value="Genomic_DNA"/>
</dbReference>
<dbReference type="PANTHER" id="PTHR33067">
    <property type="entry name" value="RNA-DIRECTED DNA POLYMERASE-RELATED"/>
    <property type="match status" value="1"/>
</dbReference>
<organism evidence="1 2">
    <name type="scientific">Tanacetum coccineum</name>
    <dbReference type="NCBI Taxonomy" id="301880"/>
    <lineage>
        <taxon>Eukaryota</taxon>
        <taxon>Viridiplantae</taxon>
        <taxon>Streptophyta</taxon>
        <taxon>Embryophyta</taxon>
        <taxon>Tracheophyta</taxon>
        <taxon>Spermatophyta</taxon>
        <taxon>Magnoliopsida</taxon>
        <taxon>eudicotyledons</taxon>
        <taxon>Gunneridae</taxon>
        <taxon>Pentapetalae</taxon>
        <taxon>asterids</taxon>
        <taxon>campanulids</taxon>
        <taxon>Asterales</taxon>
        <taxon>Asteraceae</taxon>
        <taxon>Asteroideae</taxon>
        <taxon>Anthemideae</taxon>
        <taxon>Anthemidinae</taxon>
        <taxon>Tanacetum</taxon>
    </lineage>
</organism>
<dbReference type="Gene3D" id="3.10.10.10">
    <property type="entry name" value="HIV Type 1 Reverse Transcriptase, subunit A, domain 1"/>
    <property type="match status" value="1"/>
</dbReference>
<comment type="caution">
    <text evidence="1">The sequence shown here is derived from an EMBL/GenBank/DDBJ whole genome shotgun (WGS) entry which is preliminary data.</text>
</comment>
<evidence type="ECO:0000313" key="1">
    <source>
        <dbReference type="EMBL" id="GJT33104.1"/>
    </source>
</evidence>
<name>A0ABQ5D7M9_9ASTR</name>
<proteinExistence type="predicted"/>
<sequence length="571" mass="63746">MARHSKLWPQLLPSTTEGYEVAILIPDIGKQFRADSMGNQSCPENNSSSVTDKEARYAHYPLYSTRSPPQLSTELFHQAVSSDGAELKDIVRAFALRQGTKLCSSSSSCTCQACQGNSLGKTQLLNPREDLKGITTEAVLHIKDLQFHTSSSSEANTEVTKGPTCTPSYSQSTAHVNLRYVLNQSQLHVLEPIVAPCCRCCLWEKLSLPDLNPTCMTLELADRSISKPMGIAKDISVKVGVFHFPADFVVVDFEPDPRVLIGSEAIPYNLDKTFEILGQITHMTANKIDVIDMACEELLSRILWVELKELPPHLEYAFLEGDTKLPVIIAKELDVEEKSALVKVLKSHKRALAWILSDIQGINPEFCTHKILMEEDYAPAVQHQRRVNPKIHDVIKKEVEKLLEAGLIYPISDSPWCAIGLSRGCARAMKLLRFLSACPNGPTGDFIGANHLQSKKILDSGFLLVSTIFKDAHGLFKNCDSCQTLKEKLHNVIEMPQNYIQVCDILTLWGIDFYGPFPSSRWGNKYILCGVRYLSKSVDCPDCERTLSFVISSRVSLLQLHWESDILNLID</sequence>
<dbReference type="Proteomes" id="UP001151760">
    <property type="component" value="Unassembled WGS sequence"/>
</dbReference>
<dbReference type="InterPro" id="IPR043502">
    <property type="entry name" value="DNA/RNA_pol_sf"/>
</dbReference>
<keyword evidence="2" id="KW-1185">Reference proteome</keyword>
<evidence type="ECO:0000313" key="2">
    <source>
        <dbReference type="Proteomes" id="UP001151760"/>
    </source>
</evidence>
<accession>A0ABQ5D7M9</accession>
<dbReference type="PANTHER" id="PTHR33067:SF9">
    <property type="entry name" value="RNA-DIRECTED DNA POLYMERASE"/>
    <property type="match status" value="1"/>
</dbReference>
<dbReference type="SUPFAM" id="SSF56672">
    <property type="entry name" value="DNA/RNA polymerases"/>
    <property type="match status" value="1"/>
</dbReference>